<dbReference type="RefSeq" id="WP_142601336.1">
    <property type="nucleotide sequence ID" value="NZ_FXSZ01000001.1"/>
</dbReference>
<feature type="transmembrane region" description="Helical" evidence="1">
    <location>
        <begin position="201"/>
        <end position="219"/>
    </location>
</feature>
<keyword evidence="1" id="KW-0812">Transmembrane</keyword>
<keyword evidence="1" id="KW-0472">Membrane</keyword>
<dbReference type="OrthoDB" id="946254at2"/>
<dbReference type="AlphaFoldDB" id="A0A521B1R2"/>
<name>A0A521B1R2_9SPHI</name>
<dbReference type="Proteomes" id="UP000315971">
    <property type="component" value="Unassembled WGS sequence"/>
</dbReference>
<evidence type="ECO:0000256" key="1">
    <source>
        <dbReference type="SAM" id="Phobius"/>
    </source>
</evidence>
<reference evidence="2 3" key="1">
    <citation type="submission" date="2017-05" db="EMBL/GenBank/DDBJ databases">
        <authorList>
            <person name="Varghese N."/>
            <person name="Submissions S."/>
        </authorList>
    </citation>
    <scope>NUCLEOTIDE SEQUENCE [LARGE SCALE GENOMIC DNA]</scope>
    <source>
        <strain evidence="2 3">DSM 21342</strain>
    </source>
</reference>
<evidence type="ECO:0008006" key="4">
    <source>
        <dbReference type="Google" id="ProtNLM"/>
    </source>
</evidence>
<evidence type="ECO:0000313" key="2">
    <source>
        <dbReference type="EMBL" id="SMO41034.1"/>
    </source>
</evidence>
<feature type="transmembrane region" description="Helical" evidence="1">
    <location>
        <begin position="60"/>
        <end position="80"/>
    </location>
</feature>
<proteinExistence type="predicted"/>
<dbReference type="EMBL" id="FXSZ01000001">
    <property type="protein sequence ID" value="SMO41034.1"/>
    <property type="molecule type" value="Genomic_DNA"/>
</dbReference>
<feature type="transmembrane region" description="Helical" evidence="1">
    <location>
        <begin position="31"/>
        <end position="48"/>
    </location>
</feature>
<evidence type="ECO:0000313" key="3">
    <source>
        <dbReference type="Proteomes" id="UP000315971"/>
    </source>
</evidence>
<gene>
    <name evidence="2" type="ORF">SAMN06265350_101618</name>
</gene>
<keyword evidence="3" id="KW-1185">Reference proteome</keyword>
<keyword evidence="1" id="KW-1133">Transmembrane helix</keyword>
<feature type="transmembrane region" description="Helical" evidence="1">
    <location>
        <begin position="113"/>
        <end position="131"/>
    </location>
</feature>
<feature type="transmembrane region" description="Helical" evidence="1">
    <location>
        <begin position="170"/>
        <end position="189"/>
    </location>
</feature>
<organism evidence="2 3">
    <name type="scientific">Solitalea koreensis</name>
    <dbReference type="NCBI Taxonomy" id="543615"/>
    <lineage>
        <taxon>Bacteria</taxon>
        <taxon>Pseudomonadati</taxon>
        <taxon>Bacteroidota</taxon>
        <taxon>Sphingobacteriia</taxon>
        <taxon>Sphingobacteriales</taxon>
        <taxon>Sphingobacteriaceae</taxon>
        <taxon>Solitalea</taxon>
    </lineage>
</organism>
<feature type="transmembrane region" description="Helical" evidence="1">
    <location>
        <begin position="143"/>
        <end position="163"/>
    </location>
</feature>
<feature type="transmembrane region" description="Helical" evidence="1">
    <location>
        <begin position="86"/>
        <end position="106"/>
    </location>
</feature>
<accession>A0A521B1R2</accession>
<sequence length="238" mass="27383">MITCYTLLQILSDGGPIYAETNLHRTIVEPFNAASGLLFVFLAIFWFYKLRGNYKKYPFLSISLVVLTIGAIGGTLYHALRESKVFLLMDWLPIVILSLMASFYFLIRVTKNVVLSTSIFALLMGLQFLIYKLSGEENSHLSINLNYITMAIVIAGPTIFFLLMHKFYNWRLVAIGFTAFGVALFFRIADKWAILPMGTHFLWHLFGLIAVNCMFQFIYHVNTYDERILIPSQQSFWI</sequence>
<protein>
    <recommendedName>
        <fullName evidence="4">Hemolysin III</fullName>
    </recommendedName>
</protein>